<protein>
    <submittedName>
        <fullName evidence="2">Divalent cation tolerance protein CutA</fullName>
    </submittedName>
</protein>
<dbReference type="PANTHER" id="PTHR23419:SF8">
    <property type="entry name" value="FI09726P"/>
    <property type="match status" value="1"/>
</dbReference>
<dbReference type="RefSeq" id="WP_161707815.1">
    <property type="nucleotide sequence ID" value="NZ_JAABLQ010000001.1"/>
</dbReference>
<comment type="caution">
    <text evidence="2">The sequence shown here is derived from an EMBL/GenBank/DDBJ whole genome shotgun (WGS) entry which is preliminary data.</text>
</comment>
<accession>A0A7X5J705</accession>
<dbReference type="Gene3D" id="3.30.70.120">
    <property type="match status" value="1"/>
</dbReference>
<dbReference type="InterPro" id="IPR011322">
    <property type="entry name" value="N-reg_PII-like_a/b"/>
</dbReference>
<comment type="similarity">
    <text evidence="1">Belongs to the CutA family.</text>
</comment>
<evidence type="ECO:0000313" key="3">
    <source>
        <dbReference type="Proteomes" id="UP000586722"/>
    </source>
</evidence>
<dbReference type="InterPro" id="IPR015867">
    <property type="entry name" value="N-reg_PII/ATP_PRibTrfase_C"/>
</dbReference>
<dbReference type="GO" id="GO:0010038">
    <property type="term" value="P:response to metal ion"/>
    <property type="evidence" value="ECO:0007669"/>
    <property type="project" value="InterPro"/>
</dbReference>
<evidence type="ECO:0000256" key="1">
    <source>
        <dbReference type="ARBA" id="ARBA00010169"/>
    </source>
</evidence>
<dbReference type="Pfam" id="PF03091">
    <property type="entry name" value="CutA1"/>
    <property type="match status" value="1"/>
</dbReference>
<dbReference type="InterPro" id="IPR004323">
    <property type="entry name" value="Ion_tolerance_CutA"/>
</dbReference>
<name>A0A7X5J705_9HYPH</name>
<dbReference type="Proteomes" id="UP000586722">
    <property type="component" value="Unassembled WGS sequence"/>
</dbReference>
<dbReference type="PANTHER" id="PTHR23419">
    <property type="entry name" value="DIVALENT CATION TOLERANCE CUTA-RELATED"/>
    <property type="match status" value="1"/>
</dbReference>
<gene>
    <name evidence="2" type="ORF">GWI72_02855</name>
</gene>
<dbReference type="EMBL" id="JAABLQ010000001">
    <property type="protein sequence ID" value="NBN77204.1"/>
    <property type="molecule type" value="Genomic_DNA"/>
</dbReference>
<keyword evidence="3" id="KW-1185">Reference proteome</keyword>
<evidence type="ECO:0000313" key="2">
    <source>
        <dbReference type="EMBL" id="NBN77204.1"/>
    </source>
</evidence>
<proteinExistence type="inferred from homology"/>
<sequence>MTLAVCTTTETREDAQKIARACVAARLAACVHIEEIASIYVWQGDVQEGREFRLTMKTTAEAYPALETLIRQLHAYDLPAIYAFEVVTGSAGYLDWVRGEVDPKT</sequence>
<dbReference type="GO" id="GO:0005507">
    <property type="term" value="F:copper ion binding"/>
    <property type="evidence" value="ECO:0007669"/>
    <property type="project" value="TreeGrafter"/>
</dbReference>
<dbReference type="AlphaFoldDB" id="A0A7X5J705"/>
<dbReference type="SUPFAM" id="SSF54913">
    <property type="entry name" value="GlnB-like"/>
    <property type="match status" value="1"/>
</dbReference>
<reference evidence="3" key="1">
    <citation type="submission" date="2020-01" db="EMBL/GenBank/DDBJ databases">
        <authorList>
            <person name="Fang Y."/>
            <person name="Sun R."/>
            <person name="Nie L."/>
            <person name="He J."/>
            <person name="Hao L."/>
            <person name="Wang L."/>
            <person name="Su S."/>
            <person name="Lv E."/>
            <person name="Zhang Z."/>
            <person name="Xie R."/>
            <person name="Liu H."/>
        </authorList>
    </citation>
    <scope>NUCLEOTIDE SEQUENCE [LARGE SCALE GENOMIC DNA]</scope>
    <source>
        <strain evidence="3">XCT-53</strain>
    </source>
</reference>
<organism evidence="2 3">
    <name type="scientific">Pannonibacter tanglangensis</name>
    <dbReference type="NCBI Taxonomy" id="2750084"/>
    <lineage>
        <taxon>Bacteria</taxon>
        <taxon>Pseudomonadati</taxon>
        <taxon>Pseudomonadota</taxon>
        <taxon>Alphaproteobacteria</taxon>
        <taxon>Hyphomicrobiales</taxon>
        <taxon>Stappiaceae</taxon>
        <taxon>Pannonibacter</taxon>
    </lineage>
</organism>